<evidence type="ECO:0000256" key="4">
    <source>
        <dbReference type="ARBA" id="ARBA00022452"/>
    </source>
</evidence>
<dbReference type="Pfam" id="PF00593">
    <property type="entry name" value="TonB_dep_Rec_b-barrel"/>
    <property type="match status" value="1"/>
</dbReference>
<organism evidence="15 16">
    <name type="scientific">Methylomonas denitrificans</name>
    <dbReference type="NCBI Taxonomy" id="1538553"/>
    <lineage>
        <taxon>Bacteria</taxon>
        <taxon>Pseudomonadati</taxon>
        <taxon>Pseudomonadota</taxon>
        <taxon>Gammaproteobacteria</taxon>
        <taxon>Methylococcales</taxon>
        <taxon>Methylococcaceae</taxon>
        <taxon>Methylomonas</taxon>
    </lineage>
</organism>
<keyword evidence="4 11" id="KW-1134">Transmembrane beta strand</keyword>
<keyword evidence="6" id="KW-0732">Signal</keyword>
<comment type="subcellular location">
    <subcellularLocation>
        <location evidence="1 11">Cell outer membrane</location>
        <topology evidence="1 11">Multi-pass membrane protein</topology>
    </subcellularLocation>
</comment>
<dbReference type="EMBL" id="CP014476">
    <property type="protein sequence ID" value="AMK76825.1"/>
    <property type="molecule type" value="Genomic_DNA"/>
</dbReference>
<keyword evidence="3 11" id="KW-0813">Transport</keyword>
<dbReference type="Gene3D" id="2.170.130.10">
    <property type="entry name" value="TonB-dependent receptor, plug domain"/>
    <property type="match status" value="1"/>
</dbReference>
<keyword evidence="7 12" id="KW-0798">TonB box</keyword>
<evidence type="ECO:0000256" key="8">
    <source>
        <dbReference type="ARBA" id="ARBA00023136"/>
    </source>
</evidence>
<dbReference type="GO" id="GO:0044718">
    <property type="term" value="P:siderophore transmembrane transport"/>
    <property type="evidence" value="ECO:0007669"/>
    <property type="project" value="TreeGrafter"/>
</dbReference>
<comment type="similarity">
    <text evidence="2">Belongs to the TonB-dependent receptor family. Hemoglobin/haptoglobin binding protein subfamily.</text>
</comment>
<dbReference type="PROSITE" id="PS52016">
    <property type="entry name" value="TONB_DEPENDENT_REC_3"/>
    <property type="match status" value="1"/>
</dbReference>
<accession>A0A126T406</accession>
<name>A0A126T406_9GAMM</name>
<evidence type="ECO:0000256" key="10">
    <source>
        <dbReference type="ARBA" id="ARBA00023237"/>
    </source>
</evidence>
<evidence type="ECO:0000313" key="15">
    <source>
        <dbReference type="EMBL" id="AMK76825.1"/>
    </source>
</evidence>
<dbReference type="CDD" id="cd01347">
    <property type="entry name" value="ligand_gated_channel"/>
    <property type="match status" value="1"/>
</dbReference>
<dbReference type="GO" id="GO:0015344">
    <property type="term" value="F:siderophore uptake transmembrane transporter activity"/>
    <property type="evidence" value="ECO:0007669"/>
    <property type="project" value="TreeGrafter"/>
</dbReference>
<keyword evidence="10 11" id="KW-0998">Cell outer membrane</keyword>
<dbReference type="KEGG" id="mdn:JT25_010040"/>
<evidence type="ECO:0000259" key="14">
    <source>
        <dbReference type="Pfam" id="PF07715"/>
    </source>
</evidence>
<evidence type="ECO:0000313" key="16">
    <source>
        <dbReference type="Proteomes" id="UP000030512"/>
    </source>
</evidence>
<dbReference type="AlphaFoldDB" id="A0A126T406"/>
<evidence type="ECO:0000256" key="12">
    <source>
        <dbReference type="RuleBase" id="RU003357"/>
    </source>
</evidence>
<dbReference type="GO" id="GO:0009279">
    <property type="term" value="C:cell outer membrane"/>
    <property type="evidence" value="ECO:0007669"/>
    <property type="project" value="UniProtKB-SubCell"/>
</dbReference>
<keyword evidence="16" id="KW-1185">Reference proteome</keyword>
<evidence type="ECO:0000256" key="5">
    <source>
        <dbReference type="ARBA" id="ARBA00022692"/>
    </source>
</evidence>
<evidence type="ECO:0000256" key="7">
    <source>
        <dbReference type="ARBA" id="ARBA00023077"/>
    </source>
</evidence>
<feature type="domain" description="TonB-dependent receptor-like beta-barrel" evidence="13">
    <location>
        <begin position="198"/>
        <end position="633"/>
    </location>
</feature>
<dbReference type="InterPro" id="IPR037066">
    <property type="entry name" value="Plug_dom_sf"/>
</dbReference>
<sequence>MTEFMANKFKSAGKNQRIALFCIALQTVDTAGADDTLSHLKTLSLQELSATTVSIASKNQQPISETPSAVFVISHEEIRRSGMQSIPELLRKVPGLEVARVDANQWAISSRGFNGINANKLLVMMDGRTVYDPLNSGVYWNEHDYPLEDIDRIEVICGPGATLWGSNAVNGVINIVTRSAQESQGVLLSGGTSKEEPGFGTFRYGGRLNPDFNYRVYGKYNHREDFHFGNGDKANDSLDMGRAGFRSDWTPDARKNLIVQGDYFNGDMQQSLNSLDPVNPITADNAKKYGGNLLLRWQQTLENDSRLQIRSYFDHAVRNHSRLDYRRSTFDLDLQHDFSWQAHNVTWGAGYRFNSDQLEQKQVLLRFDPSQRDVHLFNVFAQDEWRFLEDELRLIYGSKVEHNDFTGFEIQPSARLLWMPNRQHSMWGAVSRAVRVPARVDHDLNVLFNVGPGTTANVIGDDNFDSESAITYELGYRFFPSDAFTLDTTLFYSDYGRLSTTEPQTPIVNGENTTIPFLIANKANGETYGWETALNWRVSERWRMQGSYSLFAIALHQRDGSLDSAATVAEGNSARNRFNLSSYFNLPYQLEFDAHWYYTDHLINQVRAYHRLDLRLGWQPNLHFELAVGAQNLLDNRHLEFSPYLDNAVISSEFERNYYLKATVRY</sequence>
<dbReference type="PANTHER" id="PTHR30069:SF29">
    <property type="entry name" value="HEMOGLOBIN AND HEMOGLOBIN-HAPTOGLOBIN-BINDING PROTEIN 1-RELATED"/>
    <property type="match status" value="1"/>
</dbReference>
<evidence type="ECO:0000256" key="1">
    <source>
        <dbReference type="ARBA" id="ARBA00004571"/>
    </source>
</evidence>
<evidence type="ECO:0000259" key="13">
    <source>
        <dbReference type="Pfam" id="PF00593"/>
    </source>
</evidence>
<evidence type="ECO:0000256" key="11">
    <source>
        <dbReference type="PROSITE-ProRule" id="PRU01360"/>
    </source>
</evidence>
<evidence type="ECO:0000256" key="2">
    <source>
        <dbReference type="ARBA" id="ARBA00008143"/>
    </source>
</evidence>
<evidence type="ECO:0000256" key="3">
    <source>
        <dbReference type="ARBA" id="ARBA00022448"/>
    </source>
</evidence>
<reference evidence="15 16" key="1">
    <citation type="journal article" date="2015" name="Environ. Microbiol.">
        <title>Methane oxidation coupled to nitrate reduction under hypoxia by the Gammaproteobacterium Methylomonas denitrificans, sp. nov. type strain FJG1.</title>
        <authorList>
            <person name="Kits K.D."/>
            <person name="Klotz M.G."/>
            <person name="Stein L.Y."/>
        </authorList>
    </citation>
    <scope>NUCLEOTIDE SEQUENCE [LARGE SCALE GENOMIC DNA]</scope>
    <source>
        <strain evidence="15 16">FJG1</strain>
    </source>
</reference>
<evidence type="ECO:0000256" key="9">
    <source>
        <dbReference type="ARBA" id="ARBA00023170"/>
    </source>
</evidence>
<keyword evidence="9" id="KW-0675">Receptor</keyword>
<protein>
    <recommendedName>
        <fullName evidence="17">TonB-dependent receptor</fullName>
    </recommendedName>
</protein>
<dbReference type="Pfam" id="PF07715">
    <property type="entry name" value="Plug"/>
    <property type="match status" value="1"/>
</dbReference>
<dbReference type="InterPro" id="IPR036942">
    <property type="entry name" value="Beta-barrel_TonB_sf"/>
</dbReference>
<dbReference type="STRING" id="1538553.JT25_010040"/>
<dbReference type="SUPFAM" id="SSF56935">
    <property type="entry name" value="Porins"/>
    <property type="match status" value="1"/>
</dbReference>
<dbReference type="InterPro" id="IPR000531">
    <property type="entry name" value="Beta-barrel_TonB"/>
</dbReference>
<dbReference type="InterPro" id="IPR039426">
    <property type="entry name" value="TonB-dep_rcpt-like"/>
</dbReference>
<feature type="domain" description="TonB-dependent receptor plug" evidence="14">
    <location>
        <begin position="63"/>
        <end position="172"/>
    </location>
</feature>
<evidence type="ECO:0000256" key="6">
    <source>
        <dbReference type="ARBA" id="ARBA00022729"/>
    </source>
</evidence>
<gene>
    <name evidence="15" type="ORF">JT25_010040</name>
</gene>
<dbReference type="Gene3D" id="2.40.170.20">
    <property type="entry name" value="TonB-dependent receptor, beta-barrel domain"/>
    <property type="match status" value="1"/>
</dbReference>
<dbReference type="Proteomes" id="UP000030512">
    <property type="component" value="Chromosome"/>
</dbReference>
<proteinExistence type="inferred from homology"/>
<keyword evidence="8 11" id="KW-0472">Membrane</keyword>
<dbReference type="InterPro" id="IPR012910">
    <property type="entry name" value="Plug_dom"/>
</dbReference>
<dbReference type="PANTHER" id="PTHR30069">
    <property type="entry name" value="TONB-DEPENDENT OUTER MEMBRANE RECEPTOR"/>
    <property type="match status" value="1"/>
</dbReference>
<keyword evidence="5 11" id="KW-0812">Transmembrane</keyword>
<evidence type="ECO:0008006" key="17">
    <source>
        <dbReference type="Google" id="ProtNLM"/>
    </source>
</evidence>
<dbReference type="OrthoDB" id="9758929at2"/>